<keyword evidence="9" id="KW-0479">Metal-binding</keyword>
<evidence type="ECO:0000256" key="9">
    <source>
        <dbReference type="ARBA" id="ARBA00022723"/>
    </source>
</evidence>
<reference evidence="24" key="1">
    <citation type="submission" date="2025-08" db="UniProtKB">
        <authorList>
            <consortium name="RefSeq"/>
        </authorList>
    </citation>
    <scope>IDENTIFICATION</scope>
    <source>
        <tissue evidence="24">Sperm</tissue>
    </source>
</reference>
<feature type="compositionally biased region" description="Polar residues" evidence="21">
    <location>
        <begin position="1"/>
        <end position="14"/>
    </location>
</feature>
<dbReference type="GO" id="GO:0008270">
    <property type="term" value="F:zinc ion binding"/>
    <property type="evidence" value="ECO:0007669"/>
    <property type="project" value="UniProtKB-KW"/>
</dbReference>
<sequence>MGGKQSSNARTRAFSSSDVPSPGHGGSSSAAYRGHRSTHGLLGGTSASSSSATSSGRNPPIGIPGGRVATGPGVHGSGADDVGGGRQRLFNMLSSAGMSQSLPVQLTPHLLGGLKCPICSKFVDSDEVEAHLVMCLTKPHISYNEDVLAKDSGECPICLDDMDEGNTIARLPCLCIYHKQCIDSWFEVNRSCPEHPSD</sequence>
<keyword evidence="14" id="KW-0472">Membrane</keyword>
<evidence type="ECO:0000256" key="12">
    <source>
        <dbReference type="ARBA" id="ARBA00022786"/>
    </source>
</evidence>
<evidence type="ECO:0000256" key="20">
    <source>
        <dbReference type="PROSITE-ProRule" id="PRU00175"/>
    </source>
</evidence>
<feature type="compositionally biased region" description="Low complexity" evidence="21">
    <location>
        <begin position="44"/>
        <end position="60"/>
    </location>
</feature>
<dbReference type="PANTHER" id="PTHR46661">
    <property type="entry name" value="E3 UBIQUITIN-PROTEIN LIGASE ZNRF1-LIKE PROTEIN"/>
    <property type="match status" value="1"/>
</dbReference>
<comment type="catalytic activity">
    <reaction evidence="1">
        <text>S-ubiquitinyl-[E2 ubiquitin-conjugating enzyme]-L-cysteine + [acceptor protein]-L-lysine = [E2 ubiquitin-conjugating enzyme]-L-cysteine + N(6)-ubiquitinyl-[acceptor protein]-L-lysine.</text>
        <dbReference type="EC" id="2.3.2.27"/>
    </reaction>
</comment>
<keyword evidence="13" id="KW-0862">Zinc</keyword>
<keyword evidence="8" id="KW-0519">Myristate</keyword>
<evidence type="ECO:0000313" key="23">
    <source>
        <dbReference type="Proteomes" id="UP001318040"/>
    </source>
</evidence>
<proteinExistence type="predicted"/>
<evidence type="ECO:0000256" key="18">
    <source>
        <dbReference type="ARBA" id="ARBA00042177"/>
    </source>
</evidence>
<dbReference type="GO" id="GO:0061630">
    <property type="term" value="F:ubiquitin protein ligase activity"/>
    <property type="evidence" value="ECO:0007669"/>
    <property type="project" value="UniProtKB-EC"/>
</dbReference>
<dbReference type="KEGG" id="pmrn:116944208"/>
<keyword evidence="23" id="KW-1185">Reference proteome</keyword>
<comment type="subcellular location">
    <subcellularLocation>
        <location evidence="3">Endosome</location>
    </subcellularLocation>
    <subcellularLocation>
        <location evidence="4">Lysosome</location>
    </subcellularLocation>
    <subcellularLocation>
        <location evidence="2">Membrane</location>
        <topology evidence="2">Peripheral membrane protein</topology>
    </subcellularLocation>
</comment>
<keyword evidence="7" id="KW-0808">Transferase</keyword>
<keyword evidence="16" id="KW-0449">Lipoprotein</keyword>
<feature type="domain" description="RING-type" evidence="22">
    <location>
        <begin position="155"/>
        <end position="195"/>
    </location>
</feature>
<dbReference type="EC" id="2.3.2.27" evidence="6"/>
<protein>
    <recommendedName>
        <fullName evidence="17">E3 ubiquitin-protein ligase ZNRF1</fullName>
        <ecNumber evidence="6">2.3.2.27</ecNumber>
    </recommendedName>
    <alternativeName>
        <fullName evidence="18">RING-type E3 ubiquitin transferase ZNRF1</fullName>
    </alternativeName>
    <alternativeName>
        <fullName evidence="19">Zinc/RING finger protein 1</fullName>
    </alternativeName>
</protein>
<accession>A0AAJ7T954</accession>
<evidence type="ECO:0000256" key="19">
    <source>
        <dbReference type="ARBA" id="ARBA00042305"/>
    </source>
</evidence>
<keyword evidence="12" id="KW-0833">Ubl conjugation pathway</keyword>
<gene>
    <name evidence="24" type="primary">LOC116944208</name>
</gene>
<organism evidence="23 24">
    <name type="scientific">Petromyzon marinus</name>
    <name type="common">Sea lamprey</name>
    <dbReference type="NCBI Taxonomy" id="7757"/>
    <lineage>
        <taxon>Eukaryota</taxon>
        <taxon>Metazoa</taxon>
        <taxon>Chordata</taxon>
        <taxon>Craniata</taxon>
        <taxon>Vertebrata</taxon>
        <taxon>Cyclostomata</taxon>
        <taxon>Hyperoartia</taxon>
        <taxon>Petromyzontiformes</taxon>
        <taxon>Petromyzontidae</taxon>
        <taxon>Petromyzon</taxon>
    </lineage>
</organism>
<feature type="compositionally biased region" description="Gly residues" evidence="21">
    <location>
        <begin position="73"/>
        <end position="82"/>
    </location>
</feature>
<evidence type="ECO:0000313" key="24">
    <source>
        <dbReference type="RefSeq" id="XP_032813613.1"/>
    </source>
</evidence>
<dbReference type="GO" id="GO:0005764">
    <property type="term" value="C:lysosome"/>
    <property type="evidence" value="ECO:0007669"/>
    <property type="project" value="UniProtKB-SubCell"/>
</dbReference>
<name>A0AAJ7T954_PETMA</name>
<dbReference type="RefSeq" id="XP_032813613.1">
    <property type="nucleotide sequence ID" value="XM_032957722.1"/>
</dbReference>
<evidence type="ECO:0000256" key="21">
    <source>
        <dbReference type="SAM" id="MobiDB-lite"/>
    </source>
</evidence>
<feature type="region of interest" description="Disordered" evidence="21">
    <location>
        <begin position="1"/>
        <end position="82"/>
    </location>
</feature>
<dbReference type="Gene3D" id="3.30.40.10">
    <property type="entry name" value="Zinc/RING finger domain, C3HC4 (zinc finger)"/>
    <property type="match status" value="1"/>
</dbReference>
<evidence type="ECO:0000256" key="2">
    <source>
        <dbReference type="ARBA" id="ARBA00004170"/>
    </source>
</evidence>
<dbReference type="PROSITE" id="PS50089">
    <property type="entry name" value="ZF_RING_2"/>
    <property type="match status" value="1"/>
</dbReference>
<dbReference type="FunFam" id="3.30.40.10:FF:000235">
    <property type="entry name" value="E3 ubiquitin-protein ligase ZNRF1"/>
    <property type="match status" value="1"/>
</dbReference>
<dbReference type="Gene3D" id="3.30.160.60">
    <property type="entry name" value="Classic Zinc Finger"/>
    <property type="match status" value="1"/>
</dbReference>
<evidence type="ECO:0000259" key="22">
    <source>
        <dbReference type="PROSITE" id="PS50089"/>
    </source>
</evidence>
<dbReference type="GO" id="GO:0043161">
    <property type="term" value="P:proteasome-mediated ubiquitin-dependent protein catabolic process"/>
    <property type="evidence" value="ECO:0007669"/>
    <property type="project" value="TreeGrafter"/>
</dbReference>
<dbReference type="InterPro" id="IPR001841">
    <property type="entry name" value="Znf_RING"/>
</dbReference>
<dbReference type="SMART" id="SM00184">
    <property type="entry name" value="RING"/>
    <property type="match status" value="1"/>
</dbReference>
<evidence type="ECO:0000256" key="16">
    <source>
        <dbReference type="ARBA" id="ARBA00023288"/>
    </source>
</evidence>
<dbReference type="InterPro" id="IPR013083">
    <property type="entry name" value="Znf_RING/FYVE/PHD"/>
</dbReference>
<evidence type="ECO:0000256" key="17">
    <source>
        <dbReference type="ARBA" id="ARBA00040227"/>
    </source>
</evidence>
<evidence type="ECO:0000256" key="13">
    <source>
        <dbReference type="ARBA" id="ARBA00022833"/>
    </source>
</evidence>
<evidence type="ECO:0000256" key="10">
    <source>
        <dbReference type="ARBA" id="ARBA00022753"/>
    </source>
</evidence>
<dbReference type="Pfam" id="PF13639">
    <property type="entry name" value="zf-RING_2"/>
    <property type="match status" value="1"/>
</dbReference>
<keyword evidence="15" id="KW-0458">Lysosome</keyword>
<dbReference type="GO" id="GO:0005768">
    <property type="term" value="C:endosome"/>
    <property type="evidence" value="ECO:0007669"/>
    <property type="project" value="UniProtKB-SubCell"/>
</dbReference>
<evidence type="ECO:0000256" key="14">
    <source>
        <dbReference type="ARBA" id="ARBA00023136"/>
    </source>
</evidence>
<evidence type="ECO:0000256" key="5">
    <source>
        <dbReference type="ARBA" id="ARBA00004906"/>
    </source>
</evidence>
<dbReference type="PANTHER" id="PTHR46661:SF4">
    <property type="entry name" value="RING-TYPE DOMAIN-CONTAINING PROTEIN"/>
    <property type="match status" value="1"/>
</dbReference>
<evidence type="ECO:0000256" key="3">
    <source>
        <dbReference type="ARBA" id="ARBA00004177"/>
    </source>
</evidence>
<dbReference type="SUPFAM" id="SSF57850">
    <property type="entry name" value="RING/U-box"/>
    <property type="match status" value="1"/>
</dbReference>
<evidence type="ECO:0000256" key="15">
    <source>
        <dbReference type="ARBA" id="ARBA00023228"/>
    </source>
</evidence>
<evidence type="ECO:0000256" key="6">
    <source>
        <dbReference type="ARBA" id="ARBA00012483"/>
    </source>
</evidence>
<keyword evidence="11 20" id="KW-0863">Zinc-finger</keyword>
<keyword evidence="10" id="KW-0967">Endosome</keyword>
<comment type="pathway">
    <text evidence="5">Protein modification; protein ubiquitination.</text>
</comment>
<evidence type="ECO:0000256" key="8">
    <source>
        <dbReference type="ARBA" id="ARBA00022707"/>
    </source>
</evidence>
<evidence type="ECO:0000256" key="7">
    <source>
        <dbReference type="ARBA" id="ARBA00022679"/>
    </source>
</evidence>
<dbReference type="Proteomes" id="UP001318040">
    <property type="component" value="Chromosome 20"/>
</dbReference>
<dbReference type="InterPro" id="IPR051878">
    <property type="entry name" value="ZNRF_ubiq-protein_ligase"/>
</dbReference>
<evidence type="ECO:0000256" key="4">
    <source>
        <dbReference type="ARBA" id="ARBA00004371"/>
    </source>
</evidence>
<dbReference type="AlphaFoldDB" id="A0AAJ7T954"/>
<dbReference type="GO" id="GO:0070936">
    <property type="term" value="P:protein K48-linked ubiquitination"/>
    <property type="evidence" value="ECO:0007669"/>
    <property type="project" value="TreeGrafter"/>
</dbReference>
<evidence type="ECO:0000256" key="11">
    <source>
        <dbReference type="ARBA" id="ARBA00022771"/>
    </source>
</evidence>
<dbReference type="GO" id="GO:0016020">
    <property type="term" value="C:membrane"/>
    <property type="evidence" value="ECO:0007669"/>
    <property type="project" value="UniProtKB-SubCell"/>
</dbReference>
<evidence type="ECO:0000256" key="1">
    <source>
        <dbReference type="ARBA" id="ARBA00000900"/>
    </source>
</evidence>